<keyword evidence="2" id="KW-1185">Reference proteome</keyword>
<accession>N1JBK6</accession>
<dbReference type="HOGENOM" id="CLU_054782_0_0_1"/>
<dbReference type="InParanoid" id="N1JBK6"/>
<protein>
    <submittedName>
        <fullName evidence="1">Putative candidate secreted effector protein</fullName>
    </submittedName>
</protein>
<proteinExistence type="predicted"/>
<dbReference type="AlphaFoldDB" id="N1JBK6"/>
<dbReference type="OrthoDB" id="10311745at2759"/>
<evidence type="ECO:0000313" key="2">
    <source>
        <dbReference type="Proteomes" id="UP000015441"/>
    </source>
</evidence>
<comment type="caution">
    <text evidence="1">The sequence shown here is derived from an EMBL/GenBank/DDBJ whole genome shotgun (WGS) entry which is preliminary data.</text>
</comment>
<gene>
    <name evidence="1" type="ORF">BGHDH14_bghG003843000001001</name>
</gene>
<evidence type="ECO:0000313" key="1">
    <source>
        <dbReference type="EMBL" id="CCU77619.1"/>
    </source>
</evidence>
<organism evidence="1 2">
    <name type="scientific">Blumeria graminis f. sp. hordei (strain DH14)</name>
    <name type="common">Barley powdery mildew</name>
    <name type="synonym">Oidium monilioides f. sp. hordei</name>
    <dbReference type="NCBI Taxonomy" id="546991"/>
    <lineage>
        <taxon>Eukaryota</taxon>
        <taxon>Fungi</taxon>
        <taxon>Dikarya</taxon>
        <taxon>Ascomycota</taxon>
        <taxon>Pezizomycotina</taxon>
        <taxon>Leotiomycetes</taxon>
        <taxon>Erysiphales</taxon>
        <taxon>Erysiphaceae</taxon>
        <taxon>Blumeria</taxon>
        <taxon>Blumeria hordei</taxon>
    </lineage>
</organism>
<dbReference type="Proteomes" id="UP000015441">
    <property type="component" value="Unassembled WGS sequence"/>
</dbReference>
<name>N1JBK6_BLUG1</name>
<dbReference type="Gene3D" id="3.10.450.30">
    <property type="entry name" value="Microbial ribonucleases"/>
    <property type="match status" value="1"/>
</dbReference>
<reference evidence="1 2" key="1">
    <citation type="journal article" date="2010" name="Science">
        <title>Genome expansion and gene loss in powdery mildew fungi reveal tradeoffs in extreme parasitism.</title>
        <authorList>
            <person name="Spanu P.D."/>
            <person name="Abbott J.C."/>
            <person name="Amselem J."/>
            <person name="Burgis T.A."/>
            <person name="Soanes D.M."/>
            <person name="Stueber K."/>
            <person name="Ver Loren van Themaat E."/>
            <person name="Brown J.K.M."/>
            <person name="Butcher S.A."/>
            <person name="Gurr S.J."/>
            <person name="Lebrun M.-H."/>
            <person name="Ridout C.J."/>
            <person name="Schulze-Lefert P."/>
            <person name="Talbot N.J."/>
            <person name="Ahmadinejad N."/>
            <person name="Ametz C."/>
            <person name="Barton G.R."/>
            <person name="Benjdia M."/>
            <person name="Bidzinski P."/>
            <person name="Bindschedler L.V."/>
            <person name="Both M."/>
            <person name="Brewer M.T."/>
            <person name="Cadle-Davidson L."/>
            <person name="Cadle-Davidson M.M."/>
            <person name="Collemare J."/>
            <person name="Cramer R."/>
            <person name="Frenkel O."/>
            <person name="Godfrey D."/>
            <person name="Harriman J."/>
            <person name="Hoede C."/>
            <person name="King B.C."/>
            <person name="Klages S."/>
            <person name="Kleemann J."/>
            <person name="Knoll D."/>
            <person name="Koti P.S."/>
            <person name="Kreplak J."/>
            <person name="Lopez-Ruiz F.J."/>
            <person name="Lu X."/>
            <person name="Maekawa T."/>
            <person name="Mahanil S."/>
            <person name="Micali C."/>
            <person name="Milgroom M.G."/>
            <person name="Montana G."/>
            <person name="Noir S."/>
            <person name="O'Connell R.J."/>
            <person name="Oberhaensli S."/>
            <person name="Parlange F."/>
            <person name="Pedersen C."/>
            <person name="Quesneville H."/>
            <person name="Reinhardt R."/>
            <person name="Rott M."/>
            <person name="Sacristan S."/>
            <person name="Schmidt S.M."/>
            <person name="Schoen M."/>
            <person name="Skamnioti P."/>
            <person name="Sommer H."/>
            <person name="Stephens A."/>
            <person name="Takahara H."/>
            <person name="Thordal-Christensen H."/>
            <person name="Vigouroux M."/>
            <person name="Wessling R."/>
            <person name="Wicker T."/>
            <person name="Panstruga R."/>
        </authorList>
    </citation>
    <scope>NUCLEOTIDE SEQUENCE [LARGE SCALE GENOMIC DNA]</scope>
    <source>
        <strain evidence="1">DH14</strain>
    </source>
</reference>
<dbReference type="EMBL" id="CAUH01003843">
    <property type="protein sequence ID" value="CCU77619.1"/>
    <property type="molecule type" value="Genomic_DNA"/>
</dbReference>
<sequence length="409" mass="46731">MKPSFMFWDKNYLVGYLKIICQYTTIGATTTLFTCALAFPDSESWFHCSKTITIPKAVEDTRIIACNNLILPDWSSEFPATLDGSDLYKIKDATLFTWPLVWDSNRNFEKVFNNSPGSEGTERVVIDSTCKLIGVIDKIGNSYQKCIQILDPRNIPPLILNLSLGNSLKHYGFDCNRYKFVKEKIHAAHVHLRQYLLDHGISDRHLATQKLLQKHKLPDFGGKTIFSWPVGLNGEKRLFSNAKSKRFRVTVDKSGHHWGMIYSSRGRWKPCLKLQYIEPEPPRSLSKYETSVGEAIFEDISAFRCEDYVYTAITINSHMQIACNQLKQLGDLGSTNKLQHSSSSLHIKQKSAWFWPLRQSEFSLSQDKNVKQHSILLGRNCEFLGAYYLSNANQLKCQKLETPMPSIGL</sequence>